<proteinExistence type="predicted"/>
<keyword evidence="2" id="KW-1133">Transmembrane helix</keyword>
<dbReference type="Pfam" id="PF03793">
    <property type="entry name" value="PASTA"/>
    <property type="match status" value="1"/>
</dbReference>
<feature type="compositionally biased region" description="Pro residues" evidence="1">
    <location>
        <begin position="7"/>
        <end position="23"/>
    </location>
</feature>
<dbReference type="AlphaFoldDB" id="W0RH34"/>
<dbReference type="PROSITE" id="PS51178">
    <property type="entry name" value="PASTA"/>
    <property type="match status" value="1"/>
</dbReference>
<dbReference type="HOGENOM" id="CLU_1882776_0_0_0"/>
<dbReference type="InParanoid" id="W0RH34"/>
<sequence length="135" mass="14592">MSAGVPPETPPRAQPPRAQPPRPEAPHGSPWRSRARRVLPYFVVGGAGFLLAYLVVYLFVFPSRLVPNDRPVPNVVGMLQVDAERALRDAGFQPQQGERRVNASVPPETVVAQTPPATTMKPPNTTVIIDIAASP</sequence>
<keyword evidence="5" id="KW-1185">Reference proteome</keyword>
<keyword evidence="2" id="KW-0472">Membrane</keyword>
<evidence type="ECO:0000259" key="3">
    <source>
        <dbReference type="PROSITE" id="PS51178"/>
    </source>
</evidence>
<dbReference type="PATRIC" id="fig|861299.3.peg.2612"/>
<evidence type="ECO:0000256" key="2">
    <source>
        <dbReference type="SAM" id="Phobius"/>
    </source>
</evidence>
<feature type="region of interest" description="Disordered" evidence="1">
    <location>
        <begin position="1"/>
        <end position="31"/>
    </location>
</feature>
<dbReference type="RefSeq" id="WP_025411575.1">
    <property type="nucleotide sequence ID" value="NZ_CP007128.1"/>
</dbReference>
<dbReference type="CDD" id="cd06577">
    <property type="entry name" value="PASTA_pknB"/>
    <property type="match status" value="1"/>
</dbReference>
<evidence type="ECO:0000313" key="5">
    <source>
        <dbReference type="Proteomes" id="UP000019151"/>
    </source>
</evidence>
<dbReference type="EMBL" id="CP007128">
    <property type="protein sequence ID" value="AHG90101.1"/>
    <property type="molecule type" value="Genomic_DNA"/>
</dbReference>
<evidence type="ECO:0000256" key="1">
    <source>
        <dbReference type="SAM" id="MobiDB-lite"/>
    </source>
</evidence>
<dbReference type="STRING" id="861299.J421_2564"/>
<accession>W0RH34</accession>
<dbReference type="KEGG" id="gba:J421_2564"/>
<evidence type="ECO:0000313" key="4">
    <source>
        <dbReference type="EMBL" id="AHG90101.1"/>
    </source>
</evidence>
<dbReference type="Gene3D" id="3.30.10.20">
    <property type="match status" value="1"/>
</dbReference>
<dbReference type="Proteomes" id="UP000019151">
    <property type="component" value="Chromosome"/>
</dbReference>
<feature type="transmembrane region" description="Helical" evidence="2">
    <location>
        <begin position="38"/>
        <end position="60"/>
    </location>
</feature>
<reference evidence="4 5" key="1">
    <citation type="journal article" date="2014" name="Genome Announc.">
        <title>Genome Sequence and Methylome of Soil Bacterium Gemmatirosa kalamazoonensis KBS708T, a Member of the Rarely Cultivated Gemmatimonadetes Phylum.</title>
        <authorList>
            <person name="Debruyn J.M."/>
            <person name="Radosevich M."/>
            <person name="Wommack K.E."/>
            <person name="Polson S.W."/>
            <person name="Hauser L.J."/>
            <person name="Fawaz M.N."/>
            <person name="Korlach J."/>
            <person name="Tsai Y.C."/>
        </authorList>
    </citation>
    <scope>NUCLEOTIDE SEQUENCE [LARGE SCALE GENOMIC DNA]</scope>
    <source>
        <strain evidence="4 5">KBS708</strain>
    </source>
</reference>
<name>W0RH34_9BACT</name>
<protein>
    <submittedName>
        <fullName evidence="4">PASTA domain containing protein</fullName>
    </submittedName>
</protein>
<dbReference type="InterPro" id="IPR005543">
    <property type="entry name" value="PASTA_dom"/>
</dbReference>
<dbReference type="SMART" id="SM00740">
    <property type="entry name" value="PASTA"/>
    <property type="match status" value="1"/>
</dbReference>
<keyword evidence="2" id="KW-0812">Transmembrane</keyword>
<feature type="domain" description="PASTA" evidence="3">
    <location>
        <begin position="66"/>
        <end position="133"/>
    </location>
</feature>
<gene>
    <name evidence="4" type="ORF">J421_2564</name>
</gene>
<organism evidence="4 5">
    <name type="scientific">Gemmatirosa kalamazoonensis</name>
    <dbReference type="NCBI Taxonomy" id="861299"/>
    <lineage>
        <taxon>Bacteria</taxon>
        <taxon>Pseudomonadati</taxon>
        <taxon>Gemmatimonadota</taxon>
        <taxon>Gemmatimonadia</taxon>
        <taxon>Gemmatimonadales</taxon>
        <taxon>Gemmatimonadaceae</taxon>
        <taxon>Gemmatirosa</taxon>
    </lineage>
</organism>